<evidence type="ECO:0000313" key="2">
    <source>
        <dbReference type="EMBL" id="KAL1194493.1"/>
    </source>
</evidence>
<keyword evidence="3" id="KW-1185">Reference proteome</keyword>
<sequence>MNDKKKCSRDAISWLPVEILGKILSLLPTKQAVSTSVLSKNWRYVFRLVDSLDFDDGNDKQGWYVFPESFKSFVDRTLALQGDFPIKKFTIKCHVGKYNESQKACVGRWIRNVIDRGVSEMELTFKGPGDYVLPHQLLASKTLVKLSLGTHIYLGKLPSFVSLPSLKFLFLDTIFSEHEAFGEVLLAGCPVLEELSVLHGIIPIPDTISSRTVKRLLVDYQCANALSKRHLSFNLPNLVYLDYSDFALCKYPQVNLESLREAKLDLHPTDFWRPNLMNLIMGIENVEILHLSPVAVDVIYLCCKDGLFLPMFNKLVNLSFGSENKRGWELLVDLFKLSPKLENLTIKDLNGYTCDISMPLNQVKVLHVLGYRATSKELKHLKRFLREIVCIEVVQVDILEDDDGKVLQATNDLLMLPGVSVSSKCNVKVTRC</sequence>
<dbReference type="PANTHER" id="PTHR31293">
    <property type="entry name" value="RNI-LIKE SUPERFAMILY PROTEIN"/>
    <property type="match status" value="1"/>
</dbReference>
<dbReference type="InterPro" id="IPR053781">
    <property type="entry name" value="F-box_AtFBL13-like"/>
</dbReference>
<organism evidence="2 3">
    <name type="scientific">Cardamine amara subsp. amara</name>
    <dbReference type="NCBI Taxonomy" id="228776"/>
    <lineage>
        <taxon>Eukaryota</taxon>
        <taxon>Viridiplantae</taxon>
        <taxon>Streptophyta</taxon>
        <taxon>Embryophyta</taxon>
        <taxon>Tracheophyta</taxon>
        <taxon>Spermatophyta</taxon>
        <taxon>Magnoliopsida</taxon>
        <taxon>eudicotyledons</taxon>
        <taxon>Gunneridae</taxon>
        <taxon>Pentapetalae</taxon>
        <taxon>rosids</taxon>
        <taxon>malvids</taxon>
        <taxon>Brassicales</taxon>
        <taxon>Brassicaceae</taxon>
        <taxon>Cardamineae</taxon>
        <taxon>Cardamine</taxon>
    </lineage>
</organism>
<dbReference type="SUPFAM" id="SSF81383">
    <property type="entry name" value="F-box domain"/>
    <property type="match status" value="1"/>
</dbReference>
<gene>
    <name evidence="2" type="ORF">V5N11_010400</name>
</gene>
<comment type="caution">
    <text evidence="2">The sequence shown here is derived from an EMBL/GenBank/DDBJ whole genome shotgun (WGS) entry which is preliminary data.</text>
</comment>
<accession>A0ABD0ZII0</accession>
<proteinExistence type="predicted"/>
<dbReference type="SUPFAM" id="SSF52058">
    <property type="entry name" value="L domain-like"/>
    <property type="match status" value="1"/>
</dbReference>
<reference evidence="2 3" key="1">
    <citation type="submission" date="2024-04" db="EMBL/GenBank/DDBJ databases">
        <title>Genome assembly C_amara_ONT_v2.</title>
        <authorList>
            <person name="Yant L."/>
            <person name="Moore C."/>
            <person name="Slenker M."/>
        </authorList>
    </citation>
    <scope>NUCLEOTIDE SEQUENCE [LARGE SCALE GENOMIC DNA]</scope>
    <source>
        <tissue evidence="2">Leaf</tissue>
    </source>
</reference>
<dbReference type="PANTHER" id="PTHR31293:SF22">
    <property type="entry name" value="BNAC06G06520D PROTEIN"/>
    <property type="match status" value="1"/>
</dbReference>
<dbReference type="Proteomes" id="UP001558713">
    <property type="component" value="Unassembled WGS sequence"/>
</dbReference>
<protein>
    <submittedName>
        <fullName evidence="2">F-box/LRR-repeat protein</fullName>
    </submittedName>
</protein>
<dbReference type="InterPro" id="IPR055411">
    <property type="entry name" value="LRR_FXL15/At3g58940/PEG3-like"/>
</dbReference>
<feature type="domain" description="F-box" evidence="1">
    <location>
        <begin position="9"/>
        <end position="66"/>
    </location>
</feature>
<dbReference type="SMART" id="SM00256">
    <property type="entry name" value="FBOX"/>
    <property type="match status" value="1"/>
</dbReference>
<dbReference type="InterPro" id="IPR036047">
    <property type="entry name" value="F-box-like_dom_sf"/>
</dbReference>
<dbReference type="InterPro" id="IPR001810">
    <property type="entry name" value="F-box_dom"/>
</dbReference>
<dbReference type="CDD" id="cd22160">
    <property type="entry name" value="F-box_AtFBL13-like"/>
    <property type="match status" value="1"/>
</dbReference>
<name>A0ABD0ZII0_CARAN</name>
<evidence type="ECO:0000313" key="3">
    <source>
        <dbReference type="Proteomes" id="UP001558713"/>
    </source>
</evidence>
<dbReference type="InterPro" id="IPR055294">
    <property type="entry name" value="FBL60-like"/>
</dbReference>
<dbReference type="EMBL" id="JBANAX010000752">
    <property type="protein sequence ID" value="KAL1194493.1"/>
    <property type="molecule type" value="Genomic_DNA"/>
</dbReference>
<evidence type="ECO:0000259" key="1">
    <source>
        <dbReference type="PROSITE" id="PS50181"/>
    </source>
</evidence>
<dbReference type="Pfam" id="PF24758">
    <property type="entry name" value="LRR_At5g56370"/>
    <property type="match status" value="1"/>
</dbReference>
<dbReference type="PROSITE" id="PS50181">
    <property type="entry name" value="FBOX"/>
    <property type="match status" value="1"/>
</dbReference>
<dbReference type="Pfam" id="PF00646">
    <property type="entry name" value="F-box"/>
    <property type="match status" value="1"/>
</dbReference>
<dbReference type="AlphaFoldDB" id="A0ABD0ZII0"/>
<dbReference type="Gene3D" id="1.20.1280.50">
    <property type="match status" value="1"/>
</dbReference>